<dbReference type="EMBL" id="FRBI01000014">
    <property type="protein sequence ID" value="SHM78212.1"/>
    <property type="molecule type" value="Genomic_DNA"/>
</dbReference>
<sequence length="1495" mass="154933">MRSGLSGPGVRVVLIGTGRHDADSVLGDVPAVEATLRDLGRVLVEACGLLPENLLVVQDPAAPEDVLLAVARAAELADEVVVVVYVGHGLLSWNGSLYLATAGTSTLHPALADHQAVRYEHLATAVGTSRAPTTVVILDCCFSGRADPPTRRGHLLVSASGEEMALAPAGEPYTAFTGTMIELLREGDPGAPPFLTLDHLYRYQWRAHRESGRPVPRRQAGDLSGALVLGPNAAYRPAQPPAPAGPVAHGADVPCPYRGFHPYLAADEGYFCGRTELTNHLVRRVAQRLWHHHPLVVTGPSGAGKTSLLHAGLLPAVGRGELGVPRSGGWPTVTMTPGKDPAGALAARIGELAGCDPAAVLEHPGRVAGRLRTEPNQPDTRLLIVVDQFEQLFTHSVDEAGRGAFIRLLAALARGDGAEPAAAVVVLGLRAEFYGHCARSPELAGALEDTVLVGPMSRTELRAAITEPAALAGLTVQQELVDLLLGDLGADRVGGYEAGRLPLLSHALQGTWGQQEDGTLTAKGYLSTGGIARAVEVSGEKTVRRFAGSQAALDCVRQVLLSMIRFNEGAPEVAQRVAVAELLGKLPDPRVGREVLDTLARARLVTLDREYAGITHEALLRSWPRLRGWIEDDRDWLHVRQRIVTDATAWKDRGRDVSLLYRGANLAAARATTRAANHEQDLGPVGREFLAEGARHARRGRLLRRASVAAGVALAVLAAGGVAYVKNKDAEAARQHAEAVSQRHTAEVRRDLNISLQLASKSEAEGNQDPASAALLSLAAWRISPTAAARQAMLHSLERPAVADLGAIGDTAEAIAFDPGGRKLVVAGDDFSTHGVAVSRWDTAVGAGTGVHETVTDRAVGCKALSRDGRFLAVALTPQGAFGGSDTVQVWDMTTGSKLLDRPADSAGRITSLALSPDGKMLAEGGPNDSVPVWNVTTGTMIRRLTTGRRGGAATAGLAFSATGVLAVAVKDENVHFLSEGPLPPVYLWNLRAPAGPPVPLGATGGPVTALAFDARGATLATADTGRGGTSTTTGGSPAVRLWNTATGRPTGRHLTAPGGAVNALAFSPDDATLAGGVEDRGMELWATATGQQSGTSLTGQQGSIRAIAFSPDGRTVASSTDVGGVRLWRPFGRRPLATLAGHHGTVDSIAFAGSGGRLVAAGGGHGRATAWDTAAAAPAKGSPVGDSDRADTVAFSHDGTTTAVGTYDGTVRLQLDGRESRDLAVNAPDVVDAEVESLAFSGDGSTLAVAITCVPGDGDGTCRAYGVQRWDTATGRRLKALDLPAGLDVSGAFAVAFAPRRPLVVAATDEGPLVRWNSVTGKATGTYFPSADRFYTSLAFGPDGTTVAAARSDSTVDVFDAASSADLTPTYSITTSSSVRSVALDPHGDVLAAGMADGAHGSIQLYGTSDVSPAGAPLVTTAPVNAVAFDPGRAILAAGLGNGTVQLWDTSYVTATADALCARVIAPFTPQEWKGEIPAGPAYRNVCPGKGTSR</sequence>
<evidence type="ECO:0000313" key="3">
    <source>
        <dbReference type="EMBL" id="SHM78212.1"/>
    </source>
</evidence>
<dbReference type="PANTHER" id="PTHR19879">
    <property type="entry name" value="TRANSCRIPTION INITIATION FACTOR TFIID"/>
    <property type="match status" value="1"/>
</dbReference>
<feature type="repeat" description="WD" evidence="1">
    <location>
        <begin position="1425"/>
        <end position="1450"/>
    </location>
</feature>
<feature type="domain" description="Novel STAND NTPase 1" evidence="2">
    <location>
        <begin position="256"/>
        <end position="656"/>
    </location>
</feature>
<dbReference type="Proteomes" id="UP000184111">
    <property type="component" value="Unassembled WGS sequence"/>
</dbReference>
<protein>
    <submittedName>
        <fullName evidence="3">WD40 repeat</fullName>
    </submittedName>
</protein>
<dbReference type="InterPro" id="IPR036322">
    <property type="entry name" value="WD40_repeat_dom_sf"/>
</dbReference>
<evidence type="ECO:0000259" key="2">
    <source>
        <dbReference type="Pfam" id="PF20703"/>
    </source>
</evidence>
<dbReference type="Pfam" id="PF20703">
    <property type="entry name" value="nSTAND1"/>
    <property type="match status" value="1"/>
</dbReference>
<dbReference type="PROSITE" id="PS50082">
    <property type="entry name" value="WD_REPEATS_2"/>
    <property type="match status" value="5"/>
</dbReference>
<dbReference type="InterPro" id="IPR011044">
    <property type="entry name" value="Quino_amine_DH_bsu"/>
</dbReference>
<dbReference type="InterPro" id="IPR027417">
    <property type="entry name" value="P-loop_NTPase"/>
</dbReference>
<reference evidence="3 4" key="1">
    <citation type="submission" date="2016-11" db="EMBL/GenBank/DDBJ databases">
        <authorList>
            <person name="Jaros S."/>
            <person name="Januszkiewicz K."/>
            <person name="Wedrychowicz H."/>
        </authorList>
    </citation>
    <scope>NUCLEOTIDE SEQUENCE [LARGE SCALE GENOMIC DNA]</scope>
    <source>
        <strain evidence="3 4">CGMCC 4.2025</strain>
    </source>
</reference>
<dbReference type="Gene3D" id="2.130.10.10">
    <property type="entry name" value="YVTN repeat-like/Quinoprotein amine dehydrogenase"/>
    <property type="match status" value="4"/>
</dbReference>
<feature type="repeat" description="WD" evidence="1">
    <location>
        <begin position="1140"/>
        <end position="1173"/>
    </location>
</feature>
<dbReference type="SUPFAM" id="SSF50978">
    <property type="entry name" value="WD40 repeat-like"/>
    <property type="match status" value="2"/>
</dbReference>
<dbReference type="SUPFAM" id="SSF52540">
    <property type="entry name" value="P-loop containing nucleoside triphosphate hydrolases"/>
    <property type="match status" value="1"/>
</dbReference>
<dbReference type="SUPFAM" id="SSF50969">
    <property type="entry name" value="YVTN repeat-like/Quinoprotein amine dehydrogenase"/>
    <property type="match status" value="1"/>
</dbReference>
<evidence type="ECO:0000313" key="4">
    <source>
        <dbReference type="Proteomes" id="UP000184111"/>
    </source>
</evidence>
<organism evidence="3 4">
    <name type="scientific">Actinacidiphila paucisporea</name>
    <dbReference type="NCBI Taxonomy" id="310782"/>
    <lineage>
        <taxon>Bacteria</taxon>
        <taxon>Bacillati</taxon>
        <taxon>Actinomycetota</taxon>
        <taxon>Actinomycetes</taxon>
        <taxon>Kitasatosporales</taxon>
        <taxon>Streptomycetaceae</taxon>
        <taxon>Actinacidiphila</taxon>
    </lineage>
</organism>
<accession>A0A1M7LJK2</accession>
<dbReference type="NCBIfam" id="NF047832">
    <property type="entry name" value="caspase_w_EACC1"/>
    <property type="match status" value="1"/>
</dbReference>
<feature type="repeat" description="WD" evidence="1">
    <location>
        <begin position="1098"/>
        <end position="1129"/>
    </location>
</feature>
<dbReference type="PANTHER" id="PTHR19879:SF9">
    <property type="entry name" value="TRANSCRIPTION INITIATION FACTOR TFIID SUBUNIT 5"/>
    <property type="match status" value="1"/>
</dbReference>
<dbReference type="SMART" id="SM00320">
    <property type="entry name" value="WD40"/>
    <property type="match status" value="10"/>
</dbReference>
<dbReference type="PROSITE" id="PS50294">
    <property type="entry name" value="WD_REPEATS_REGION"/>
    <property type="match status" value="1"/>
</dbReference>
<name>A0A1M7LJK2_9ACTN</name>
<dbReference type="InterPro" id="IPR001680">
    <property type="entry name" value="WD40_rpt"/>
</dbReference>
<keyword evidence="1" id="KW-0853">WD repeat</keyword>
<dbReference type="InterPro" id="IPR015943">
    <property type="entry name" value="WD40/YVTN_repeat-like_dom_sf"/>
</dbReference>
<proteinExistence type="predicted"/>
<feature type="repeat" description="WD" evidence="1">
    <location>
        <begin position="1055"/>
        <end position="1096"/>
    </location>
</feature>
<gene>
    <name evidence="3" type="ORF">SAMN05216499_11474</name>
</gene>
<dbReference type="STRING" id="310782.SAMN05216499_11474"/>
<keyword evidence="4" id="KW-1185">Reference proteome</keyword>
<evidence type="ECO:0000256" key="1">
    <source>
        <dbReference type="PROSITE-ProRule" id="PRU00221"/>
    </source>
</evidence>
<dbReference type="Pfam" id="PF00400">
    <property type="entry name" value="WD40"/>
    <property type="match status" value="2"/>
</dbReference>
<feature type="repeat" description="WD" evidence="1">
    <location>
        <begin position="903"/>
        <end position="944"/>
    </location>
</feature>
<dbReference type="InterPro" id="IPR049052">
    <property type="entry name" value="nSTAND1"/>
</dbReference>